<reference evidence="4 5" key="1">
    <citation type="journal article" date="2019" name="Int. J. Syst. Evol. Microbiol.">
        <title>The Global Catalogue of Microorganisms (GCM) 10K type strain sequencing project: providing services to taxonomists for standard genome sequencing and annotation.</title>
        <authorList>
            <consortium name="The Broad Institute Genomics Platform"/>
            <consortium name="The Broad Institute Genome Sequencing Center for Infectious Disease"/>
            <person name="Wu L."/>
            <person name="Ma J."/>
        </authorList>
    </citation>
    <scope>NUCLEOTIDE SEQUENCE [LARGE SCALE GENOMIC DNA]</scope>
    <source>
        <strain evidence="4 5">JCM 14319</strain>
    </source>
</reference>
<feature type="domain" description="Phosphoribosyltransferase" evidence="3">
    <location>
        <begin position="186"/>
        <end position="234"/>
    </location>
</feature>
<accession>A0ABN2K669</accession>
<evidence type="ECO:0000313" key="4">
    <source>
        <dbReference type="EMBL" id="GAA1749175.1"/>
    </source>
</evidence>
<dbReference type="InterPro" id="IPR051910">
    <property type="entry name" value="ComF/GntX_DNA_util-trans"/>
</dbReference>
<evidence type="ECO:0000256" key="1">
    <source>
        <dbReference type="ARBA" id="ARBA00008007"/>
    </source>
</evidence>
<proteinExistence type="inferred from homology"/>
<feature type="compositionally biased region" description="Polar residues" evidence="2">
    <location>
        <begin position="238"/>
        <end position="248"/>
    </location>
</feature>
<dbReference type="PANTHER" id="PTHR47505">
    <property type="entry name" value="DNA UTILIZATION PROTEIN YHGH"/>
    <property type="match status" value="1"/>
</dbReference>
<evidence type="ECO:0000256" key="2">
    <source>
        <dbReference type="SAM" id="MobiDB-lite"/>
    </source>
</evidence>
<dbReference type="Gene3D" id="3.40.50.2020">
    <property type="match status" value="1"/>
</dbReference>
<evidence type="ECO:0000313" key="5">
    <source>
        <dbReference type="Proteomes" id="UP001500506"/>
    </source>
</evidence>
<gene>
    <name evidence="4" type="ORF">GCM10009747_02920</name>
</gene>
<sequence length="270" mass="28158">MSRPAHHHDPAARDRGLRARLASAALDALAVLAPVACSGCGLADRAVCDDCRRELDPHPTLVSRPALERFDGPPVWAALQYAGPVAAVIGAFKDGGRTDAAPLLGRALRAAVVCALADAPSGPPIEVCTIPSTARAFRDRGYRPVELMLRCSGIRSASVLRLARDRADQAGLGVEARRANAEGALVAPRSLDGRRFLLVDDVLTTGSTLAEAMRALAAAGAVTVGLAVLAETPLRRSSGTRDSWQTFRDNAVSGDYGGRTGVVDPPSRTG</sequence>
<name>A0ABN2K669_9MICO</name>
<dbReference type="CDD" id="cd06223">
    <property type="entry name" value="PRTases_typeI"/>
    <property type="match status" value="1"/>
</dbReference>
<organism evidence="4 5">
    <name type="scientific">Agromyces humatus</name>
    <dbReference type="NCBI Taxonomy" id="279573"/>
    <lineage>
        <taxon>Bacteria</taxon>
        <taxon>Bacillati</taxon>
        <taxon>Actinomycetota</taxon>
        <taxon>Actinomycetes</taxon>
        <taxon>Micrococcales</taxon>
        <taxon>Microbacteriaceae</taxon>
        <taxon>Agromyces</taxon>
    </lineage>
</organism>
<keyword evidence="5" id="KW-1185">Reference proteome</keyword>
<feature type="region of interest" description="Disordered" evidence="2">
    <location>
        <begin position="238"/>
        <end position="270"/>
    </location>
</feature>
<dbReference type="InterPro" id="IPR029057">
    <property type="entry name" value="PRTase-like"/>
</dbReference>
<dbReference type="SUPFAM" id="SSF53271">
    <property type="entry name" value="PRTase-like"/>
    <property type="match status" value="1"/>
</dbReference>
<dbReference type="RefSeq" id="WP_232496742.1">
    <property type="nucleotide sequence ID" value="NZ_BAAANH010000001.1"/>
</dbReference>
<dbReference type="InterPro" id="IPR000836">
    <property type="entry name" value="PRTase_dom"/>
</dbReference>
<evidence type="ECO:0000259" key="3">
    <source>
        <dbReference type="Pfam" id="PF00156"/>
    </source>
</evidence>
<dbReference type="Pfam" id="PF00156">
    <property type="entry name" value="Pribosyltran"/>
    <property type="match status" value="1"/>
</dbReference>
<dbReference type="Proteomes" id="UP001500506">
    <property type="component" value="Unassembled WGS sequence"/>
</dbReference>
<comment type="caution">
    <text evidence="4">The sequence shown here is derived from an EMBL/GenBank/DDBJ whole genome shotgun (WGS) entry which is preliminary data.</text>
</comment>
<dbReference type="EMBL" id="BAAANH010000001">
    <property type="protein sequence ID" value="GAA1749175.1"/>
    <property type="molecule type" value="Genomic_DNA"/>
</dbReference>
<protein>
    <recommendedName>
        <fullName evidence="3">Phosphoribosyltransferase domain-containing protein</fullName>
    </recommendedName>
</protein>
<dbReference type="PANTHER" id="PTHR47505:SF1">
    <property type="entry name" value="DNA UTILIZATION PROTEIN YHGH"/>
    <property type="match status" value="1"/>
</dbReference>
<comment type="similarity">
    <text evidence="1">Belongs to the ComF/GntX family.</text>
</comment>